<proteinExistence type="predicted"/>
<dbReference type="EMBL" id="JASCSA010000017">
    <property type="protein sequence ID" value="MDI5885846.1"/>
    <property type="molecule type" value="Genomic_DNA"/>
</dbReference>
<protein>
    <recommendedName>
        <fullName evidence="3">Sulfotransferase</fullName>
    </recommendedName>
</protein>
<keyword evidence="2" id="KW-1185">Reference proteome</keyword>
<comment type="caution">
    <text evidence="1">The sequence shown here is derived from an EMBL/GenBank/DDBJ whole genome shotgun (WGS) entry which is preliminary data.</text>
</comment>
<dbReference type="InterPro" id="IPR027417">
    <property type="entry name" value="P-loop_NTPase"/>
</dbReference>
<evidence type="ECO:0008006" key="3">
    <source>
        <dbReference type="Google" id="ProtNLM"/>
    </source>
</evidence>
<dbReference type="Proteomes" id="UP001229025">
    <property type="component" value="Unassembled WGS sequence"/>
</dbReference>
<organism evidence="1 2">
    <name type="scientific">Cobetia amphilecti</name>
    <dbReference type="NCBI Taxonomy" id="1055104"/>
    <lineage>
        <taxon>Bacteria</taxon>
        <taxon>Pseudomonadati</taxon>
        <taxon>Pseudomonadota</taxon>
        <taxon>Gammaproteobacteria</taxon>
        <taxon>Oceanospirillales</taxon>
        <taxon>Halomonadaceae</taxon>
        <taxon>Cobetia</taxon>
    </lineage>
</organism>
<dbReference type="RefSeq" id="WP_284727455.1">
    <property type="nucleotide sequence ID" value="NZ_JASCSA010000017.1"/>
</dbReference>
<evidence type="ECO:0000313" key="2">
    <source>
        <dbReference type="Proteomes" id="UP001229025"/>
    </source>
</evidence>
<name>A0ABT6UTU9_9GAMM</name>
<gene>
    <name evidence="1" type="ORF">QLT01_15985</name>
</gene>
<accession>A0ABT6UTU9</accession>
<dbReference type="SUPFAM" id="SSF52540">
    <property type="entry name" value="P-loop containing nucleoside triphosphate hydrolases"/>
    <property type="match status" value="1"/>
</dbReference>
<reference evidence="2" key="1">
    <citation type="submission" date="2023-07" db="EMBL/GenBank/DDBJ databases">
        <title>Genome-based characterization of strain KMM 296 and proposal for reclassification of Cobetia litoralis and Cobetia pacifica, and emended description of the species Cobetia amphilecti and Cobetia marina.</title>
        <authorList>
            <person name="Balabanova L."/>
            <person name="Nedashkovskaya O."/>
        </authorList>
    </citation>
    <scope>NUCLEOTIDE SEQUENCE [LARGE SCALE GENOMIC DNA]</scope>
    <source>
        <strain evidence="2">NRIC 0815</strain>
    </source>
</reference>
<evidence type="ECO:0000313" key="1">
    <source>
        <dbReference type="EMBL" id="MDI5885846.1"/>
    </source>
</evidence>
<dbReference type="Gene3D" id="3.40.50.300">
    <property type="entry name" value="P-loop containing nucleotide triphosphate hydrolases"/>
    <property type="match status" value="1"/>
</dbReference>
<sequence>MKNIPIFHMSSFSRSGETLMLRCLNAHPLIHVAHQILSPDSKEDFKLFRYLQRYEEDSISSENEMVMQARVPSGSVIVVKNAVWCHQYPYKGFALVRNPFSVYRSFSIANEPVKGFMHRKAQMYRWAIGIDKNLIPGVASSSNLESFCALYNRKMQDIINSGVKIIHYENFVQNPEKYLKIICSELSLPWDSSVLKSHEFYSEGDIGHGGIKLWRPIHQGSKDSYKKVCPQDFSRIYGLTYPILNQLGYHVTDEEIMIKE</sequence>